<protein>
    <submittedName>
        <fullName evidence="1">Uncharacterized protein</fullName>
    </submittedName>
</protein>
<reference evidence="1 2" key="1">
    <citation type="journal article" date="2023" name="Mol. Ecol. Resour.">
        <title>Chromosome-level genome assembly of a triploid poplar Populus alba 'Berolinensis'.</title>
        <authorList>
            <person name="Chen S."/>
            <person name="Yu Y."/>
            <person name="Wang X."/>
            <person name="Wang S."/>
            <person name="Zhang T."/>
            <person name="Zhou Y."/>
            <person name="He R."/>
            <person name="Meng N."/>
            <person name="Wang Y."/>
            <person name="Liu W."/>
            <person name="Liu Z."/>
            <person name="Liu J."/>
            <person name="Guo Q."/>
            <person name="Huang H."/>
            <person name="Sederoff R.R."/>
            <person name="Wang G."/>
            <person name="Qu G."/>
            <person name="Chen S."/>
        </authorList>
    </citation>
    <scope>NUCLEOTIDE SEQUENCE [LARGE SCALE GENOMIC DNA]</scope>
    <source>
        <strain evidence="1">SC-2020</strain>
    </source>
</reference>
<evidence type="ECO:0000313" key="1">
    <source>
        <dbReference type="EMBL" id="KAJ7009803.1"/>
    </source>
</evidence>
<name>A0AAD6WEF0_9ROSI</name>
<dbReference type="AlphaFoldDB" id="A0AAD6WEF0"/>
<dbReference type="Proteomes" id="UP001164929">
    <property type="component" value="Chromosome 1"/>
</dbReference>
<comment type="caution">
    <text evidence="1">The sequence shown here is derived from an EMBL/GenBank/DDBJ whole genome shotgun (WGS) entry which is preliminary data.</text>
</comment>
<keyword evidence="2" id="KW-1185">Reference proteome</keyword>
<accession>A0AAD6WEF0</accession>
<dbReference type="EMBL" id="JAQIZT010000001">
    <property type="protein sequence ID" value="KAJ7009803.1"/>
    <property type="molecule type" value="Genomic_DNA"/>
</dbReference>
<proteinExistence type="predicted"/>
<sequence>MGPSFHIYTLTLTGSCYKSRPFSLLFTVHTSQRAGEKKKKKRRHFLHVETENWSWRCQHMEDSDWRSDLSAEFRRDAVNDMERQGILVSTCENMDWESPPSILVTRNLNWSLEIGYGDWLRKGKVLAPQLRPT</sequence>
<organism evidence="1 2">
    <name type="scientific">Populus alba x Populus x berolinensis</name>
    <dbReference type="NCBI Taxonomy" id="444605"/>
    <lineage>
        <taxon>Eukaryota</taxon>
        <taxon>Viridiplantae</taxon>
        <taxon>Streptophyta</taxon>
        <taxon>Embryophyta</taxon>
        <taxon>Tracheophyta</taxon>
        <taxon>Spermatophyta</taxon>
        <taxon>Magnoliopsida</taxon>
        <taxon>eudicotyledons</taxon>
        <taxon>Gunneridae</taxon>
        <taxon>Pentapetalae</taxon>
        <taxon>rosids</taxon>
        <taxon>fabids</taxon>
        <taxon>Malpighiales</taxon>
        <taxon>Salicaceae</taxon>
        <taxon>Saliceae</taxon>
        <taxon>Populus</taxon>
    </lineage>
</organism>
<gene>
    <name evidence="1" type="ORF">NC653_000501</name>
</gene>
<evidence type="ECO:0000313" key="2">
    <source>
        <dbReference type="Proteomes" id="UP001164929"/>
    </source>
</evidence>